<proteinExistence type="predicted"/>
<dbReference type="EMBL" id="CAJVQB010001104">
    <property type="protein sequence ID" value="CAG8521026.1"/>
    <property type="molecule type" value="Genomic_DNA"/>
</dbReference>
<dbReference type="Proteomes" id="UP000789901">
    <property type="component" value="Unassembled WGS sequence"/>
</dbReference>
<organism evidence="2 3">
    <name type="scientific">Gigaspora margarita</name>
    <dbReference type="NCBI Taxonomy" id="4874"/>
    <lineage>
        <taxon>Eukaryota</taxon>
        <taxon>Fungi</taxon>
        <taxon>Fungi incertae sedis</taxon>
        <taxon>Mucoromycota</taxon>
        <taxon>Glomeromycotina</taxon>
        <taxon>Glomeromycetes</taxon>
        <taxon>Diversisporales</taxon>
        <taxon>Gigasporaceae</taxon>
        <taxon>Gigaspora</taxon>
    </lineage>
</organism>
<keyword evidence="1" id="KW-0812">Transmembrane</keyword>
<accession>A0ABM8W493</accession>
<evidence type="ECO:0000313" key="2">
    <source>
        <dbReference type="EMBL" id="CAG8521026.1"/>
    </source>
</evidence>
<reference evidence="2 3" key="1">
    <citation type="submission" date="2021-06" db="EMBL/GenBank/DDBJ databases">
        <authorList>
            <person name="Kallberg Y."/>
            <person name="Tangrot J."/>
            <person name="Rosling A."/>
        </authorList>
    </citation>
    <scope>NUCLEOTIDE SEQUENCE [LARGE SCALE GENOMIC DNA]</scope>
    <source>
        <strain evidence="2 3">120-4 pot B 10/14</strain>
    </source>
</reference>
<feature type="transmembrane region" description="Helical" evidence="1">
    <location>
        <begin position="604"/>
        <end position="624"/>
    </location>
</feature>
<evidence type="ECO:0000256" key="1">
    <source>
        <dbReference type="SAM" id="Phobius"/>
    </source>
</evidence>
<keyword evidence="1" id="KW-1133">Transmembrane helix</keyword>
<protein>
    <submittedName>
        <fullName evidence="2">33194_t:CDS:1</fullName>
    </submittedName>
</protein>
<name>A0ABM8W493_GIGMA</name>
<keyword evidence="1" id="KW-0472">Membrane</keyword>
<gene>
    <name evidence="2" type="ORF">GMARGA_LOCUS3155</name>
</gene>
<keyword evidence="3" id="KW-1185">Reference proteome</keyword>
<comment type="caution">
    <text evidence="2">The sequence shown here is derived from an EMBL/GenBank/DDBJ whole genome shotgun (WGS) entry which is preliminary data.</text>
</comment>
<evidence type="ECO:0000313" key="3">
    <source>
        <dbReference type="Proteomes" id="UP000789901"/>
    </source>
</evidence>
<sequence>MSNQSEHIFVEIENKEKKHEVKYESVIKGDCLKSTRKYFAISPEGNFLVELKEIELEVAELANILDTDIFKTIKSDPSSAVWAVWDIFSSLRVSVKLNQQKFILEFPSIGVSETGLGYVEKSNSCIVVYQKNDDYNKLLIYDDLVADKYFNLKESDKQDWITRDLEDNTQEFKVNKLHEPWLFNEDDAQHSFYLDKKKEKLLIIVKHTVQIWYRGTLKFIHSSSSFFDIPNLSELGIWYLKKIEVIGIKYCSEKFKFSIQIKDAEGVKQIKMDDEDNIMHIAKYACNTLEYFSVYKKKFEEIYILDKLKSGFDDFIEQMRKIILKLIRLYPTEWQLLDIRFDLMSTLVKAGEYELVYYILSFGKPIHIPQYLPWSDKENTTSTTISTAFSEDNTMLTCFLEYYSNNAIHNIEWMNTVVDIIPELFKSNDENGIREIKNYEFYAQKLFYSSCFCDKEFDLFSFEILEVSPKSNDLLKVYIPITQLIPQKSKLVLQKIDYDKIVNIRMVPLIDFTTNKKMLDIKKKKLTNFIEILLSPSRYLFPGEMDYSPFIKLIQMGECDILYENPSMGAIINWMCKKSDNPFSNIIDAILAVYDWSSISFDAWNFWPLTIISVIGSFIFVIILQNVIISFMDEAFSNVVEDSKCGLYHYQIDLIREFALLENSLEFSDLDYKFKDKIRAKYICFYDDPNLTKSWKEKSEQIRSKPYPKMQTLSKSEYETLSTQEDIYSFFSNDESNNESNDE</sequence>